<keyword evidence="2" id="KW-0479">Metal-binding</keyword>
<dbReference type="SUPFAM" id="SSF55486">
    <property type="entry name" value="Metalloproteases ('zincins'), catalytic domain"/>
    <property type="match status" value="1"/>
</dbReference>
<evidence type="ECO:0000256" key="2">
    <source>
        <dbReference type="ARBA" id="ARBA00022723"/>
    </source>
</evidence>
<feature type="compositionally biased region" description="Basic residues" evidence="5">
    <location>
        <begin position="42"/>
        <end position="54"/>
    </location>
</feature>
<dbReference type="Gene3D" id="3.40.390.10">
    <property type="entry name" value="Collagenase (Catalytic Domain)"/>
    <property type="match status" value="1"/>
</dbReference>
<proteinExistence type="predicted"/>
<dbReference type="GO" id="GO:0031012">
    <property type="term" value="C:extracellular matrix"/>
    <property type="evidence" value="ECO:0007669"/>
    <property type="project" value="InterPro"/>
</dbReference>
<dbReference type="InterPro" id="IPR001818">
    <property type="entry name" value="Pept_M10_metallopeptidase"/>
</dbReference>
<gene>
    <name evidence="7" type="ORF">UCC3521_0019</name>
</gene>
<evidence type="ECO:0000259" key="6">
    <source>
        <dbReference type="Pfam" id="PF00413"/>
    </source>
</evidence>
<keyword evidence="3" id="KW-0378">Hydrolase</keyword>
<dbReference type="GO" id="GO:0006508">
    <property type="term" value="P:proteolysis"/>
    <property type="evidence" value="ECO:0007669"/>
    <property type="project" value="UniProtKB-KW"/>
</dbReference>
<protein>
    <submittedName>
        <fullName evidence="7">Zn-dependent protease</fullName>
    </submittedName>
</protein>
<evidence type="ECO:0000313" key="7">
    <source>
        <dbReference type="EMBL" id="QBJ03557.1"/>
    </source>
</evidence>
<dbReference type="Proteomes" id="UP000309991">
    <property type="component" value="Segment"/>
</dbReference>
<evidence type="ECO:0000256" key="4">
    <source>
        <dbReference type="ARBA" id="ARBA00022833"/>
    </source>
</evidence>
<evidence type="ECO:0000256" key="3">
    <source>
        <dbReference type="ARBA" id="ARBA00022801"/>
    </source>
</evidence>
<accession>A0A4Y5FGF2</accession>
<evidence type="ECO:0000256" key="5">
    <source>
        <dbReference type="SAM" id="MobiDB-lite"/>
    </source>
</evidence>
<feature type="domain" description="Peptidase M10 metallopeptidase" evidence="6">
    <location>
        <begin position="189"/>
        <end position="244"/>
    </location>
</feature>
<organism evidence="7 8">
    <name type="scientific">Lactobacillus phage 3-521</name>
    <dbReference type="NCBI Taxonomy" id="2510943"/>
    <lineage>
        <taxon>Viruses</taxon>
        <taxon>Duplodnaviria</taxon>
        <taxon>Heunggongvirae</taxon>
        <taxon>Uroviricota</taxon>
        <taxon>Caudoviricetes</taxon>
        <taxon>Herelleviridae</taxon>
        <taxon>Watanabevirus</taxon>
        <taxon>Watanabevirus wv3521</taxon>
    </lineage>
</organism>
<dbReference type="EMBL" id="MK504444">
    <property type="protein sequence ID" value="QBJ03557.1"/>
    <property type="molecule type" value="Genomic_DNA"/>
</dbReference>
<dbReference type="GO" id="GO:0008270">
    <property type="term" value="F:zinc ion binding"/>
    <property type="evidence" value="ECO:0007669"/>
    <property type="project" value="InterPro"/>
</dbReference>
<evidence type="ECO:0000313" key="8">
    <source>
        <dbReference type="Proteomes" id="UP000309991"/>
    </source>
</evidence>
<keyword evidence="4" id="KW-0862">Zinc</keyword>
<name>A0A4Y5FGF2_9CAUD</name>
<evidence type="ECO:0000256" key="1">
    <source>
        <dbReference type="ARBA" id="ARBA00022670"/>
    </source>
</evidence>
<sequence length="253" mass="28433">MKNSMKMMFLAFASVSVLAWYQQGTVAQAKVHNVDTTVVSKKGNKKVSSKKARVPKVNYSATPKPLPNKTGDPYATPTLGTKYFTGTIKYSYGSGVSKQYKNIYQKAIKSWNYSLKNSDIQVHFKYSESNPEVYLLQSTHLNDYTSTSSYLLTVGLTESTYHHWYLDKTIPSWNSYVFLYKDSMDSAQLNTTMKQVVATHELGHVLGLGHNTEVTNDIMQPVLLPSVKYKVTSHDLASVKQLYGLKGVTHYGK</sequence>
<dbReference type="InterPro" id="IPR024079">
    <property type="entry name" value="MetalloPept_cat_dom_sf"/>
</dbReference>
<keyword evidence="8" id="KW-1185">Reference proteome</keyword>
<dbReference type="GO" id="GO:0004222">
    <property type="term" value="F:metalloendopeptidase activity"/>
    <property type="evidence" value="ECO:0007669"/>
    <property type="project" value="InterPro"/>
</dbReference>
<dbReference type="Pfam" id="PF00413">
    <property type="entry name" value="Peptidase_M10"/>
    <property type="match status" value="1"/>
</dbReference>
<reference evidence="7 8" key="1">
    <citation type="submission" date="2019-02" db="EMBL/GenBank/DDBJ databases">
        <title>Isolation of virulent Lactobacillus brevis phages.</title>
        <authorList>
            <person name="Feyereisen M."/>
            <person name="Mahony J."/>
            <person name="O'Sullivan T."/>
            <person name="van Sinderen D."/>
        </authorList>
    </citation>
    <scope>NUCLEOTIDE SEQUENCE [LARGE SCALE GENOMIC DNA]</scope>
</reference>
<keyword evidence="1 7" id="KW-0645">Protease</keyword>
<feature type="region of interest" description="Disordered" evidence="5">
    <location>
        <begin position="42"/>
        <end position="72"/>
    </location>
</feature>